<gene>
    <name evidence="2" type="ORF">ACFPCS_04355</name>
</gene>
<evidence type="ECO:0000256" key="1">
    <source>
        <dbReference type="SAM" id="MobiDB-lite"/>
    </source>
</evidence>
<comment type="caution">
    <text evidence="2">The sequence shown here is derived from an EMBL/GenBank/DDBJ whole genome shotgun (WGS) entry which is preliminary data.</text>
</comment>
<dbReference type="SUPFAM" id="SSF69047">
    <property type="entry name" value="Hypothetical protein YjbJ"/>
    <property type="match status" value="1"/>
</dbReference>
<dbReference type="InterPro" id="IPR036629">
    <property type="entry name" value="YjbJ_sf"/>
</dbReference>
<name>A0ABV9TH70_9MICC</name>
<protein>
    <submittedName>
        <fullName evidence="2">CsbD family protein</fullName>
    </submittedName>
</protein>
<proteinExistence type="predicted"/>
<dbReference type="Proteomes" id="UP001595797">
    <property type="component" value="Unassembled WGS sequence"/>
</dbReference>
<sequence>MGLADRIGATTDRAVGAAKDRLGAATGNAELQAQGLAQNAVGRAGGHGQDVEGAAQDISGDQP</sequence>
<reference evidence="3" key="1">
    <citation type="journal article" date="2019" name="Int. J. Syst. Evol. Microbiol.">
        <title>The Global Catalogue of Microorganisms (GCM) 10K type strain sequencing project: providing services to taxonomists for standard genome sequencing and annotation.</title>
        <authorList>
            <consortium name="The Broad Institute Genomics Platform"/>
            <consortium name="The Broad Institute Genome Sequencing Center for Infectious Disease"/>
            <person name="Wu L."/>
            <person name="Ma J."/>
        </authorList>
    </citation>
    <scope>NUCLEOTIDE SEQUENCE [LARGE SCALE GENOMIC DNA]</scope>
    <source>
        <strain evidence="3">CGMCC 4.6946</strain>
    </source>
</reference>
<accession>A0ABV9TH70</accession>
<keyword evidence="3" id="KW-1185">Reference proteome</keyword>
<dbReference type="EMBL" id="JBHSIW010000007">
    <property type="protein sequence ID" value="MFC4902796.1"/>
    <property type="molecule type" value="Genomic_DNA"/>
</dbReference>
<feature type="region of interest" description="Disordered" evidence="1">
    <location>
        <begin position="40"/>
        <end position="63"/>
    </location>
</feature>
<dbReference type="RefSeq" id="WP_047804295.1">
    <property type="nucleotide sequence ID" value="NZ_JARAMH010000001.1"/>
</dbReference>
<organism evidence="2 3">
    <name type="scientific">Kocuria oceani</name>
    <dbReference type="NCBI Taxonomy" id="988827"/>
    <lineage>
        <taxon>Bacteria</taxon>
        <taxon>Bacillati</taxon>
        <taxon>Actinomycetota</taxon>
        <taxon>Actinomycetes</taxon>
        <taxon>Micrococcales</taxon>
        <taxon>Micrococcaceae</taxon>
        <taxon>Kocuria</taxon>
    </lineage>
</organism>
<evidence type="ECO:0000313" key="2">
    <source>
        <dbReference type="EMBL" id="MFC4902796.1"/>
    </source>
</evidence>
<evidence type="ECO:0000313" key="3">
    <source>
        <dbReference type="Proteomes" id="UP001595797"/>
    </source>
</evidence>